<evidence type="ECO:0000256" key="5">
    <source>
        <dbReference type="ARBA" id="ARBA00022801"/>
    </source>
</evidence>
<dbReference type="SUPFAM" id="SSF56235">
    <property type="entry name" value="N-terminal nucleophile aminohydrolases (Ntn hydrolases)"/>
    <property type="match status" value="1"/>
</dbReference>
<comment type="subunit">
    <text evidence="11">The 20S proteasome core is composed of 14 alpha and 14 beta subunits that assemble into four stacked heptameric rings, resulting in a barrel-shaped structure. The two inner rings, each composed of seven catalytic beta subunits, are sandwiched by two outer rings, each composed of seven alpha subunits. The catalytic chamber with the active sites is on the inside of the barrel. Has a gated structure, the ends of the cylinder being occluded by the N-termini of the alpha-subunits. Is capped by the proteasome-associated ATPase, ARC.</text>
</comment>
<dbReference type="Pfam" id="PF00227">
    <property type="entry name" value="Proteasome"/>
    <property type="match status" value="1"/>
</dbReference>
<dbReference type="FunFam" id="3.60.20.10:FF:000046">
    <property type="entry name" value="Proteasome subunit beta"/>
    <property type="match status" value="1"/>
</dbReference>
<dbReference type="GO" id="GO:0019774">
    <property type="term" value="C:proteasome core complex, beta-subunit complex"/>
    <property type="evidence" value="ECO:0007669"/>
    <property type="project" value="UniProtKB-UniRule"/>
</dbReference>
<sequence length="293" mass="30704">MTAEPGLRITDGDMLRGLGSTLSSFTEFLRGHAPELLPGRRDGASHAGSGRGEFMDSSDMAPHGTTIVALTYRGGVLIAGDRRATQGNLIANRDMEKVYVTDDYSAAGIAGTAGVAIELVRLFAVELEHYEKIEGVQLTFDGKANRLASMVRGNLAAAMQGLAVVPLLVGYDVDAREAARAGRIVSYDVVGGRYEERAGYHAVGSGSLFAKSALKKLYAPDGEQDDALRAAVESLYDAADDDSATGGPDVGRGIYPTAVTITAEGAAHVPAEEISRIARAVIEDRSEEGGTDA</sequence>
<keyword evidence="4 11" id="KW-0888">Threonine protease</keyword>
<dbReference type="EC" id="3.4.25.1" evidence="11 12"/>
<dbReference type="UniPathway" id="UPA00997"/>
<evidence type="ECO:0000256" key="10">
    <source>
        <dbReference type="ARBA" id="ARBA00066294"/>
    </source>
</evidence>
<evidence type="ECO:0000256" key="4">
    <source>
        <dbReference type="ARBA" id="ARBA00022698"/>
    </source>
</evidence>
<keyword evidence="6 11" id="KW-0068">Autocatalytic cleavage</keyword>
<evidence type="ECO:0000256" key="2">
    <source>
        <dbReference type="ARBA" id="ARBA00022490"/>
    </source>
</evidence>
<evidence type="ECO:0000256" key="8">
    <source>
        <dbReference type="ARBA" id="ARBA00023145"/>
    </source>
</evidence>
<keyword evidence="8 11" id="KW-0865">Zymogen</keyword>
<keyword evidence="5 11" id="KW-0378">Hydrolase</keyword>
<dbReference type="NCBIfam" id="TIGR03690">
    <property type="entry name" value="20S_bact_beta"/>
    <property type="match status" value="1"/>
</dbReference>
<comment type="subunit">
    <text evidence="10">The 20S proteasome core is composed of 14 alpha and 14 beta subunits that assemble into four stacked heptameric rings, resulting in a barrel-shaped structure. The two inner rings, each composed of seven catalytic beta subunits, are sandwiched by two outer rings, each composed of seven alpha subunits. All four combinations of alpha- and beta-subunits (beta2-alpha1, beta2-alpha2, beta1-alpha2 and beta1-alpha1) yield fully assembled and proteolytically active proteasomes. The catalytic chamber with the active sites is on the inside of the barrel. Has probably a gated structure, the ends of the cylinder being occluded by the N-termini of the alpha-subunits. Is likely capped by the proteasome-associated ATPase, ARC.</text>
</comment>
<comment type="pathway">
    <text evidence="11">Protein degradation; proteasomal Pup-dependent pathway.</text>
</comment>
<comment type="function">
    <text evidence="9">Component of the proteasome core, a large protease complex with broad specificity involved in protein degradation. The R.erythropolis proteasomes are able to cleave oligopeptides after Tyr, Phe and Leu, very poorly after Arg but not after Glu. Thus, displays chymotrypsin-like activity, low trypsin-like activity but no caspase-like activity.</text>
</comment>
<keyword evidence="3 11" id="KW-0645">Protease</keyword>
<accession>A0A1G8P4N4</accession>
<organism evidence="14 15">
    <name type="scientific">Rhodococcus triatomae</name>
    <dbReference type="NCBI Taxonomy" id="300028"/>
    <lineage>
        <taxon>Bacteria</taxon>
        <taxon>Bacillati</taxon>
        <taxon>Actinomycetota</taxon>
        <taxon>Actinomycetes</taxon>
        <taxon>Mycobacteriales</taxon>
        <taxon>Nocardiaceae</taxon>
        <taxon>Rhodococcus</taxon>
    </lineage>
</organism>
<gene>
    <name evidence="11" type="primary">prcB</name>
    <name evidence="14" type="ORF">SAMN05444695_11262</name>
</gene>
<evidence type="ECO:0000256" key="9">
    <source>
        <dbReference type="ARBA" id="ARBA00054220"/>
    </source>
</evidence>
<keyword evidence="7 11" id="KW-0647">Proteasome</keyword>
<dbReference type="PANTHER" id="PTHR32194:SF0">
    <property type="entry name" value="ATP-DEPENDENT PROTEASE SUBUNIT HSLV"/>
    <property type="match status" value="1"/>
</dbReference>
<keyword evidence="15" id="KW-1185">Reference proteome</keyword>
<keyword evidence="2 11" id="KW-0963">Cytoplasm</keyword>
<evidence type="ECO:0000256" key="11">
    <source>
        <dbReference type="HAMAP-Rule" id="MF_02113"/>
    </source>
</evidence>
<comment type="similarity">
    <text evidence="11">Belongs to the peptidase T1B family.</text>
</comment>
<dbReference type="CDD" id="cd01906">
    <property type="entry name" value="proteasome_protease_HslV"/>
    <property type="match status" value="1"/>
</dbReference>
<protein>
    <recommendedName>
        <fullName evidence="11 12">Proteasome subunit beta</fullName>
        <ecNumber evidence="11 12">3.4.25.1</ecNumber>
    </recommendedName>
    <alternativeName>
        <fullName evidence="11">20S proteasome beta subunit</fullName>
    </alternativeName>
    <alternativeName>
        <fullName evidence="11">Proteasome core protein PrcB</fullName>
    </alternativeName>
</protein>
<evidence type="ECO:0000256" key="1">
    <source>
        <dbReference type="ARBA" id="ARBA00001198"/>
    </source>
</evidence>
<dbReference type="EMBL" id="FNDN01000012">
    <property type="protein sequence ID" value="SDI87451.1"/>
    <property type="molecule type" value="Genomic_DNA"/>
</dbReference>
<evidence type="ECO:0000256" key="7">
    <source>
        <dbReference type="ARBA" id="ARBA00022942"/>
    </source>
</evidence>
<name>A0A1G8P4N4_9NOCA</name>
<dbReference type="Proteomes" id="UP000183263">
    <property type="component" value="Unassembled WGS sequence"/>
</dbReference>
<comment type="catalytic activity">
    <reaction evidence="1 11">
        <text>Cleavage of peptide bonds with very broad specificity.</text>
        <dbReference type="EC" id="3.4.25.1"/>
    </reaction>
</comment>
<dbReference type="PROSITE" id="PS51476">
    <property type="entry name" value="PROTEASOME_BETA_2"/>
    <property type="match status" value="1"/>
</dbReference>
<dbReference type="GO" id="GO:0019941">
    <property type="term" value="P:modification-dependent protein catabolic process"/>
    <property type="evidence" value="ECO:0007669"/>
    <property type="project" value="UniProtKB-UniRule"/>
</dbReference>
<dbReference type="InterPro" id="IPR022483">
    <property type="entry name" value="PSB_actinobac"/>
</dbReference>
<dbReference type="AlphaFoldDB" id="A0A1G8P4N4"/>
<evidence type="ECO:0000256" key="13">
    <source>
        <dbReference type="SAM" id="MobiDB-lite"/>
    </source>
</evidence>
<evidence type="ECO:0000313" key="15">
    <source>
        <dbReference type="Proteomes" id="UP000183263"/>
    </source>
</evidence>
<reference evidence="14 15" key="1">
    <citation type="submission" date="2016-10" db="EMBL/GenBank/DDBJ databases">
        <authorList>
            <person name="de Groot N.N."/>
        </authorList>
    </citation>
    <scope>NUCLEOTIDE SEQUENCE [LARGE SCALE GENOMIC DNA]</scope>
    <source>
        <strain evidence="14 15">DSM 44892</strain>
    </source>
</reference>
<proteinExistence type="inferred from homology"/>
<dbReference type="HAMAP" id="MF_02113_B">
    <property type="entry name" value="Proteasome_B_B"/>
    <property type="match status" value="1"/>
</dbReference>
<feature type="region of interest" description="Disordered" evidence="13">
    <location>
        <begin position="36"/>
        <end position="56"/>
    </location>
</feature>
<dbReference type="GO" id="GO:0005737">
    <property type="term" value="C:cytoplasm"/>
    <property type="evidence" value="ECO:0007669"/>
    <property type="project" value="UniProtKB-SubCell"/>
</dbReference>
<dbReference type="GO" id="GO:0010498">
    <property type="term" value="P:proteasomal protein catabolic process"/>
    <property type="evidence" value="ECO:0007669"/>
    <property type="project" value="UniProtKB-UniRule"/>
</dbReference>
<dbReference type="Gene3D" id="3.60.20.10">
    <property type="entry name" value="Glutamine Phosphoribosylpyrophosphate, subunit 1, domain 1"/>
    <property type="match status" value="1"/>
</dbReference>
<comment type="subcellular location">
    <subcellularLocation>
        <location evidence="11">Cytoplasm</location>
    </subcellularLocation>
</comment>
<dbReference type="RefSeq" id="WP_371842719.1">
    <property type="nucleotide sequence ID" value="NZ_CP048813.1"/>
</dbReference>
<dbReference type="InterPro" id="IPR001353">
    <property type="entry name" value="Proteasome_sua/b"/>
</dbReference>
<evidence type="ECO:0000256" key="3">
    <source>
        <dbReference type="ARBA" id="ARBA00022670"/>
    </source>
</evidence>
<evidence type="ECO:0000256" key="6">
    <source>
        <dbReference type="ARBA" id="ARBA00022813"/>
    </source>
</evidence>
<dbReference type="GO" id="GO:0004298">
    <property type="term" value="F:threonine-type endopeptidase activity"/>
    <property type="evidence" value="ECO:0007669"/>
    <property type="project" value="UniProtKB-UniRule"/>
</dbReference>
<feature type="active site" description="Nucleophile" evidence="11">
    <location>
        <position position="65"/>
    </location>
</feature>
<feature type="chain" id="PRO_5023293349" description="Proteasome subunit beta" evidence="11">
    <location>
        <begin position="65"/>
        <end position="293"/>
    </location>
</feature>
<dbReference type="PANTHER" id="PTHR32194">
    <property type="entry name" value="METALLOPROTEASE TLDD"/>
    <property type="match status" value="1"/>
</dbReference>
<dbReference type="InterPro" id="IPR029055">
    <property type="entry name" value="Ntn_hydrolases_N"/>
</dbReference>
<dbReference type="InterPro" id="IPR023333">
    <property type="entry name" value="Proteasome_suB-type"/>
</dbReference>
<feature type="propeptide" id="PRO_5010389810" description="Removed in mature form; by autocatalysis" evidence="11">
    <location>
        <begin position="1"/>
        <end position="64"/>
    </location>
</feature>
<comment type="activity regulation">
    <text evidence="11">The formation of the proteasomal ATPase ARC-20S proteasome complex, likely via the docking of the C-termini of ARC into the intersubunit pockets in the alpha-rings, may trigger opening of the gate for substrate entry. Interconversion between the open-gate and close-gate conformations leads to a dynamic regulation of the 20S proteasome proteolysis activity.</text>
</comment>
<evidence type="ECO:0000313" key="14">
    <source>
        <dbReference type="EMBL" id="SDI87451.1"/>
    </source>
</evidence>
<evidence type="ECO:0000256" key="12">
    <source>
        <dbReference type="NCBIfam" id="TIGR03690"/>
    </source>
</evidence>